<protein>
    <submittedName>
        <fullName evidence="2">Uncharacterized protein</fullName>
    </submittedName>
</protein>
<reference evidence="2" key="3">
    <citation type="submission" date="2015-04" db="UniProtKB">
        <authorList>
            <consortium name="EnsemblPlants"/>
        </authorList>
    </citation>
    <scope>IDENTIFICATION</scope>
</reference>
<name>A0A0D9X036_9ORYZ</name>
<keyword evidence="3" id="KW-1185">Reference proteome</keyword>
<accession>A0A0D9X036</accession>
<reference evidence="3" key="2">
    <citation type="submission" date="2013-12" db="EMBL/GenBank/DDBJ databases">
        <authorList>
            <person name="Yu Y."/>
            <person name="Lee S."/>
            <person name="de Baynast K."/>
            <person name="Wissotski M."/>
            <person name="Liu L."/>
            <person name="Talag J."/>
            <person name="Goicoechea J."/>
            <person name="Angelova A."/>
            <person name="Jetty R."/>
            <person name="Kudrna D."/>
            <person name="Golser W."/>
            <person name="Rivera L."/>
            <person name="Zhang J."/>
            <person name="Wing R."/>
        </authorList>
    </citation>
    <scope>NUCLEOTIDE SEQUENCE</scope>
</reference>
<dbReference type="Gramene" id="LPERR07G15440.1">
    <property type="protein sequence ID" value="LPERR07G15440.1"/>
    <property type="gene ID" value="LPERR07G15440"/>
</dbReference>
<proteinExistence type="predicted"/>
<evidence type="ECO:0000313" key="2">
    <source>
        <dbReference type="EnsemblPlants" id="LPERR07G15440.1"/>
    </source>
</evidence>
<feature type="region of interest" description="Disordered" evidence="1">
    <location>
        <begin position="1"/>
        <end position="21"/>
    </location>
</feature>
<evidence type="ECO:0000313" key="3">
    <source>
        <dbReference type="Proteomes" id="UP000032180"/>
    </source>
</evidence>
<organism evidence="2 3">
    <name type="scientific">Leersia perrieri</name>
    <dbReference type="NCBI Taxonomy" id="77586"/>
    <lineage>
        <taxon>Eukaryota</taxon>
        <taxon>Viridiplantae</taxon>
        <taxon>Streptophyta</taxon>
        <taxon>Embryophyta</taxon>
        <taxon>Tracheophyta</taxon>
        <taxon>Spermatophyta</taxon>
        <taxon>Magnoliopsida</taxon>
        <taxon>Liliopsida</taxon>
        <taxon>Poales</taxon>
        <taxon>Poaceae</taxon>
        <taxon>BOP clade</taxon>
        <taxon>Oryzoideae</taxon>
        <taxon>Oryzeae</taxon>
        <taxon>Oryzinae</taxon>
        <taxon>Leersia</taxon>
    </lineage>
</organism>
<dbReference type="Proteomes" id="UP000032180">
    <property type="component" value="Chromosome 7"/>
</dbReference>
<dbReference type="AlphaFoldDB" id="A0A0D9X036"/>
<reference evidence="2 3" key="1">
    <citation type="submission" date="2012-08" db="EMBL/GenBank/DDBJ databases">
        <title>Oryza genome evolution.</title>
        <authorList>
            <person name="Wing R.A."/>
        </authorList>
    </citation>
    <scope>NUCLEOTIDE SEQUENCE</scope>
</reference>
<sequence>MGNGRGNRRGDRAIPPARGLLRGVSGDKSACARGVALLRRTSFDKSHRNLGGAGRIKLLWLCPPRRVVMYGNGRN</sequence>
<dbReference type="HOGENOM" id="CLU_2674680_0_0_1"/>
<dbReference type="EnsemblPlants" id="LPERR07G15440.1">
    <property type="protein sequence ID" value="LPERR07G15440.1"/>
    <property type="gene ID" value="LPERR07G15440"/>
</dbReference>
<evidence type="ECO:0000256" key="1">
    <source>
        <dbReference type="SAM" id="MobiDB-lite"/>
    </source>
</evidence>